<keyword evidence="1 4" id="KW-0378">Hydrolase</keyword>
<dbReference type="OrthoDB" id="9776731at2"/>
<organism evidence="4 5">
    <name type="scientific">Chitinophaga oryziterrae</name>
    <dbReference type="NCBI Taxonomy" id="1031224"/>
    <lineage>
        <taxon>Bacteria</taxon>
        <taxon>Pseudomonadati</taxon>
        <taxon>Bacteroidota</taxon>
        <taxon>Chitinophagia</taxon>
        <taxon>Chitinophagales</taxon>
        <taxon>Chitinophagaceae</taxon>
        <taxon>Chitinophaga</taxon>
    </lineage>
</organism>
<dbReference type="PANTHER" id="PTHR11014:SF63">
    <property type="entry name" value="METALLOPEPTIDASE, PUTATIVE (AFU_ORTHOLOGUE AFUA_6G09600)-RELATED"/>
    <property type="match status" value="1"/>
</dbReference>
<feature type="binding site" evidence="2">
    <location>
        <position position="359"/>
    </location>
    <ligand>
        <name>Mn(2+)</name>
        <dbReference type="ChEBI" id="CHEBI:29035"/>
        <label>2</label>
    </ligand>
</feature>
<dbReference type="SUPFAM" id="SSF53187">
    <property type="entry name" value="Zn-dependent exopeptidases"/>
    <property type="match status" value="1"/>
</dbReference>
<evidence type="ECO:0000256" key="1">
    <source>
        <dbReference type="ARBA" id="ARBA00022801"/>
    </source>
</evidence>
<feature type="domain" description="Peptidase M20 dimerisation" evidence="3">
    <location>
        <begin position="184"/>
        <end position="276"/>
    </location>
</feature>
<keyword evidence="2" id="KW-0479">Metal-binding</keyword>
<dbReference type="Pfam" id="PF07687">
    <property type="entry name" value="M20_dimer"/>
    <property type="match status" value="1"/>
</dbReference>
<feature type="binding site" evidence="2">
    <location>
        <position position="129"/>
    </location>
    <ligand>
        <name>Mn(2+)</name>
        <dbReference type="ChEBI" id="CHEBI:29035"/>
        <label>2</label>
    </ligand>
</feature>
<dbReference type="Gene3D" id="3.40.630.10">
    <property type="entry name" value="Zn peptidases"/>
    <property type="match status" value="1"/>
</dbReference>
<sequence>MDRQLTDRLISIRRQIHTQPELGYQEIHTSQLVRRELDALGIPYVADVAGTGVIGTITKGHGPSVAIRADMDALPIEEETGLPFSSANSGKMHACGHDLHTSMLIGAAALLKDIPFEGTVKLLFQPSEEGPNGDPESKTGAHKIVEAGYLDDVKSALGVHVHPLMPVGKISYALGPALACTGFFTIEVLGKATHAGATPQLGVDAVVIAAQLIQSAQMIVSRHTAPTETAVLSFTKINGGVAPNVIADRVVIEGTIRSLNLDVYREIIRRIEKIAEGLMTAFDAEIKFDLYYDLPSVINDKQVHSSLQHSLQQVFGDTNVIETEAILAGEDFAHYSRKVPSMFYFLGAQHPDNAGYFLHHPRVLFNEDCIAYGASFLANGAIDMLRP</sequence>
<comment type="caution">
    <text evidence="4">The sequence shown here is derived from an EMBL/GenBank/DDBJ whole genome shotgun (WGS) entry which is preliminary data.</text>
</comment>
<dbReference type="Gene3D" id="3.30.70.360">
    <property type="match status" value="1"/>
</dbReference>
<dbReference type="NCBIfam" id="TIGR01891">
    <property type="entry name" value="amidohydrolases"/>
    <property type="match status" value="1"/>
</dbReference>
<feature type="binding site" evidence="2">
    <location>
        <position position="97"/>
    </location>
    <ligand>
        <name>Mn(2+)</name>
        <dbReference type="ChEBI" id="CHEBI:29035"/>
        <label>2</label>
    </ligand>
</feature>
<protein>
    <submittedName>
        <fullName evidence="4">Amidohydrolase</fullName>
    </submittedName>
</protein>
<dbReference type="PIRSF" id="PIRSF005962">
    <property type="entry name" value="Pept_M20D_amidohydro"/>
    <property type="match status" value="1"/>
</dbReference>
<evidence type="ECO:0000313" key="5">
    <source>
        <dbReference type="Proteomes" id="UP000468388"/>
    </source>
</evidence>
<feature type="binding site" evidence="2">
    <location>
        <position position="95"/>
    </location>
    <ligand>
        <name>Mn(2+)</name>
        <dbReference type="ChEBI" id="CHEBI:29035"/>
        <label>2</label>
    </ligand>
</feature>
<dbReference type="RefSeq" id="WP_157302382.1">
    <property type="nucleotide sequence ID" value="NZ_BAAAZB010000021.1"/>
</dbReference>
<evidence type="ECO:0000256" key="2">
    <source>
        <dbReference type="PIRSR" id="PIRSR005962-1"/>
    </source>
</evidence>
<keyword evidence="2" id="KW-0464">Manganese</keyword>
<dbReference type="SUPFAM" id="SSF55031">
    <property type="entry name" value="Bacterial exopeptidase dimerisation domain"/>
    <property type="match status" value="1"/>
</dbReference>
<feature type="binding site" evidence="2">
    <location>
        <position position="160"/>
    </location>
    <ligand>
        <name>Mn(2+)</name>
        <dbReference type="ChEBI" id="CHEBI:29035"/>
        <label>2</label>
    </ligand>
</feature>
<dbReference type="PANTHER" id="PTHR11014">
    <property type="entry name" value="PEPTIDASE M20 FAMILY MEMBER"/>
    <property type="match status" value="1"/>
</dbReference>
<dbReference type="CDD" id="cd03886">
    <property type="entry name" value="M20_Acy1"/>
    <property type="match status" value="1"/>
</dbReference>
<proteinExistence type="predicted"/>
<gene>
    <name evidence="4" type="ORF">GO495_23630</name>
</gene>
<dbReference type="InterPro" id="IPR002933">
    <property type="entry name" value="Peptidase_M20"/>
</dbReference>
<dbReference type="GO" id="GO:0046872">
    <property type="term" value="F:metal ion binding"/>
    <property type="evidence" value="ECO:0007669"/>
    <property type="project" value="UniProtKB-KW"/>
</dbReference>
<dbReference type="Proteomes" id="UP000468388">
    <property type="component" value="Unassembled WGS sequence"/>
</dbReference>
<name>A0A6N8JH36_9BACT</name>
<dbReference type="FunFam" id="3.30.70.360:FF:000001">
    <property type="entry name" value="N-acetyldiaminopimelate deacetylase"/>
    <property type="match status" value="1"/>
</dbReference>
<dbReference type="AlphaFoldDB" id="A0A6N8JH36"/>
<evidence type="ECO:0000259" key="3">
    <source>
        <dbReference type="Pfam" id="PF07687"/>
    </source>
</evidence>
<dbReference type="GO" id="GO:0050118">
    <property type="term" value="F:N-acetyldiaminopimelate deacetylase activity"/>
    <property type="evidence" value="ECO:0007669"/>
    <property type="project" value="UniProtKB-ARBA"/>
</dbReference>
<dbReference type="InterPro" id="IPR036264">
    <property type="entry name" value="Bact_exopeptidase_dim_dom"/>
</dbReference>
<comment type="cofactor">
    <cofactor evidence="2">
        <name>Mn(2+)</name>
        <dbReference type="ChEBI" id="CHEBI:29035"/>
    </cofactor>
    <text evidence="2">The Mn(2+) ion enhances activity.</text>
</comment>
<accession>A0A6N8JH36</accession>
<keyword evidence="5" id="KW-1185">Reference proteome</keyword>
<dbReference type="EMBL" id="WRXO01000008">
    <property type="protein sequence ID" value="MVT43608.1"/>
    <property type="molecule type" value="Genomic_DNA"/>
</dbReference>
<dbReference type="InterPro" id="IPR011650">
    <property type="entry name" value="Peptidase_M20_dimer"/>
</dbReference>
<dbReference type="InterPro" id="IPR017439">
    <property type="entry name" value="Amidohydrolase"/>
</dbReference>
<dbReference type="GO" id="GO:0019877">
    <property type="term" value="P:diaminopimelate biosynthetic process"/>
    <property type="evidence" value="ECO:0007669"/>
    <property type="project" value="UniProtKB-ARBA"/>
</dbReference>
<evidence type="ECO:0000313" key="4">
    <source>
        <dbReference type="EMBL" id="MVT43608.1"/>
    </source>
</evidence>
<dbReference type="Pfam" id="PF01546">
    <property type="entry name" value="Peptidase_M20"/>
    <property type="match status" value="1"/>
</dbReference>
<reference evidence="4 5" key="1">
    <citation type="submission" date="2019-12" db="EMBL/GenBank/DDBJ databases">
        <title>The draft genomic sequence of strain Chitinophaga oryziterrae JCM 16595.</title>
        <authorList>
            <person name="Zhang X."/>
        </authorList>
    </citation>
    <scope>NUCLEOTIDE SEQUENCE [LARGE SCALE GENOMIC DNA]</scope>
    <source>
        <strain evidence="4 5">JCM 16595</strain>
    </source>
</reference>